<evidence type="ECO:0008006" key="4">
    <source>
        <dbReference type="Google" id="ProtNLM"/>
    </source>
</evidence>
<dbReference type="EMBL" id="JACHIA010000010">
    <property type="protein sequence ID" value="MBB6071776.1"/>
    <property type="molecule type" value="Genomic_DNA"/>
</dbReference>
<reference evidence="2 3" key="1">
    <citation type="submission" date="2020-08" db="EMBL/GenBank/DDBJ databases">
        <title>Genomic Encyclopedia of Type Strains, Phase IV (KMG-IV): sequencing the most valuable type-strain genomes for metagenomic binning, comparative biology and taxonomic classification.</title>
        <authorList>
            <person name="Goeker M."/>
        </authorList>
    </citation>
    <scope>NUCLEOTIDE SEQUENCE [LARGE SCALE GENOMIC DNA]</scope>
    <source>
        <strain evidence="2 3">DSM 29007</strain>
    </source>
</reference>
<evidence type="ECO:0000256" key="1">
    <source>
        <dbReference type="SAM" id="SignalP"/>
    </source>
</evidence>
<evidence type="ECO:0000313" key="3">
    <source>
        <dbReference type="Proteomes" id="UP000582837"/>
    </source>
</evidence>
<proteinExistence type="predicted"/>
<dbReference type="RefSeq" id="WP_170032542.1">
    <property type="nucleotide sequence ID" value="NZ_JABDTL010000001.1"/>
</dbReference>
<dbReference type="AlphaFoldDB" id="A0A841H1F2"/>
<name>A0A841H1F2_9BACT</name>
<evidence type="ECO:0000313" key="2">
    <source>
        <dbReference type="EMBL" id="MBB6071776.1"/>
    </source>
</evidence>
<accession>A0A841H1F2</accession>
<sequence>MRASILALAVLAACAPATRGGTTPGAPGQTGATGGENTQVIASGDALSVSTSTQFRLIGADIAAPVDRVWAVLPAVYQELGLQATADAPRRTVAVRGAVISRRFQGRSATQFFDCGSGQFGAEIAAQNEIRMDLQSTVQPGSTAATSRLETGLRASARGATGANALMAVCHTKQTMEALVAERVRQKLGLTG</sequence>
<feature type="chain" id="PRO_5032872925" description="Lipoprotein" evidence="1">
    <location>
        <begin position="20"/>
        <end position="192"/>
    </location>
</feature>
<protein>
    <recommendedName>
        <fullName evidence="4">Lipoprotein</fullName>
    </recommendedName>
</protein>
<keyword evidence="1" id="KW-0732">Signal</keyword>
<keyword evidence="3" id="KW-1185">Reference proteome</keyword>
<comment type="caution">
    <text evidence="2">The sequence shown here is derived from an EMBL/GenBank/DDBJ whole genome shotgun (WGS) entry which is preliminary data.</text>
</comment>
<organism evidence="2 3">
    <name type="scientific">Longimicrobium terrae</name>
    <dbReference type="NCBI Taxonomy" id="1639882"/>
    <lineage>
        <taxon>Bacteria</taxon>
        <taxon>Pseudomonadati</taxon>
        <taxon>Gemmatimonadota</taxon>
        <taxon>Longimicrobiia</taxon>
        <taxon>Longimicrobiales</taxon>
        <taxon>Longimicrobiaceae</taxon>
        <taxon>Longimicrobium</taxon>
    </lineage>
</organism>
<feature type="signal peptide" evidence="1">
    <location>
        <begin position="1"/>
        <end position="19"/>
    </location>
</feature>
<dbReference type="Proteomes" id="UP000582837">
    <property type="component" value="Unassembled WGS sequence"/>
</dbReference>
<gene>
    <name evidence="2" type="ORF">HNQ61_003415</name>
</gene>